<dbReference type="EMBL" id="KI660393">
    <property type="protein sequence ID" value="ETN74039.1"/>
    <property type="molecule type" value="Genomic_DNA"/>
</dbReference>
<evidence type="ECO:0000256" key="1">
    <source>
        <dbReference type="SAM" id="MobiDB-lite"/>
    </source>
</evidence>
<feature type="region of interest" description="Disordered" evidence="1">
    <location>
        <begin position="132"/>
        <end position="176"/>
    </location>
</feature>
<feature type="compositionally biased region" description="Polar residues" evidence="1">
    <location>
        <begin position="151"/>
        <end position="175"/>
    </location>
</feature>
<accession>W2SWA4</accession>
<evidence type="ECO:0000313" key="3">
    <source>
        <dbReference type="Proteomes" id="UP000053676"/>
    </source>
</evidence>
<organism evidence="2 3">
    <name type="scientific">Necator americanus</name>
    <name type="common">Human hookworm</name>
    <dbReference type="NCBI Taxonomy" id="51031"/>
    <lineage>
        <taxon>Eukaryota</taxon>
        <taxon>Metazoa</taxon>
        <taxon>Ecdysozoa</taxon>
        <taxon>Nematoda</taxon>
        <taxon>Chromadorea</taxon>
        <taxon>Rhabditida</taxon>
        <taxon>Rhabditina</taxon>
        <taxon>Rhabditomorpha</taxon>
        <taxon>Strongyloidea</taxon>
        <taxon>Ancylostomatidae</taxon>
        <taxon>Bunostominae</taxon>
        <taxon>Necator</taxon>
    </lineage>
</organism>
<protein>
    <submittedName>
        <fullName evidence="2">Uncharacterized protein</fullName>
    </submittedName>
</protein>
<dbReference type="GeneID" id="25353291"/>
<proteinExistence type="predicted"/>
<dbReference type="AlphaFoldDB" id="W2SWA4"/>
<reference evidence="3" key="1">
    <citation type="journal article" date="2014" name="Nat. Genet.">
        <title>Genome of the human hookworm Necator americanus.</title>
        <authorList>
            <person name="Tang Y.T."/>
            <person name="Gao X."/>
            <person name="Rosa B.A."/>
            <person name="Abubucker S."/>
            <person name="Hallsworth-Pepin K."/>
            <person name="Martin J."/>
            <person name="Tyagi R."/>
            <person name="Heizer E."/>
            <person name="Zhang X."/>
            <person name="Bhonagiri-Palsikar V."/>
            <person name="Minx P."/>
            <person name="Warren W.C."/>
            <person name="Wang Q."/>
            <person name="Zhan B."/>
            <person name="Hotez P.J."/>
            <person name="Sternberg P.W."/>
            <person name="Dougall A."/>
            <person name="Gaze S.T."/>
            <person name="Mulvenna J."/>
            <person name="Sotillo J."/>
            <person name="Ranganathan S."/>
            <person name="Rabelo E.M."/>
            <person name="Wilson R.K."/>
            <person name="Felgner P.L."/>
            <person name="Bethony J."/>
            <person name="Hawdon J.M."/>
            <person name="Gasser R.B."/>
            <person name="Loukas A."/>
            <person name="Mitreva M."/>
        </authorList>
    </citation>
    <scope>NUCLEOTIDE SEQUENCE [LARGE SCALE GENOMIC DNA]</scope>
</reference>
<evidence type="ECO:0000313" key="2">
    <source>
        <dbReference type="EMBL" id="ETN74039.1"/>
    </source>
</evidence>
<feature type="compositionally biased region" description="Basic and acidic residues" evidence="1">
    <location>
        <begin position="30"/>
        <end position="41"/>
    </location>
</feature>
<dbReference type="Proteomes" id="UP000053676">
    <property type="component" value="Unassembled WGS sequence"/>
</dbReference>
<dbReference type="CTD" id="25353291"/>
<dbReference type="KEGG" id="nai:NECAME_13263"/>
<feature type="compositionally biased region" description="Basic residues" evidence="1">
    <location>
        <begin position="42"/>
        <end position="57"/>
    </location>
</feature>
<name>W2SWA4_NECAM</name>
<keyword evidence="3" id="KW-1185">Reference proteome</keyword>
<sequence length="240" mass="25756">MGVDDFYTSGSLIWEPDAHAVAIAKPNPRIHSDSSSEEGPKHKPHHNHHGHHHRRSSPKPPTTVVSPTAPEKSDGTTPFADLTTTADEIVLTDVSTDAVTSEQVTASDDGSVATLEPMDKRAFAVHSKQDLGVSGDKHHRKHHRHHHRHSSPQPRTTVASVSSTEAPEGTTQAVDDTSPVAEIVVTDAVTKEVTAEETVAPSGISDVTVQFKIEGGEVQHSGVELEQLFQYGNGFNCCVV</sequence>
<feature type="region of interest" description="Disordered" evidence="1">
    <location>
        <begin position="24"/>
        <end position="80"/>
    </location>
</feature>
<gene>
    <name evidence="2" type="ORF">NECAME_13263</name>
</gene>
<feature type="compositionally biased region" description="Basic residues" evidence="1">
    <location>
        <begin position="137"/>
        <end position="150"/>
    </location>
</feature>